<dbReference type="PANTHER" id="PTHR24171:SF9">
    <property type="entry name" value="ANKYRIN REPEAT DOMAIN-CONTAINING PROTEIN 39"/>
    <property type="match status" value="1"/>
</dbReference>
<dbReference type="PRINTS" id="PR01415">
    <property type="entry name" value="ANKYRIN"/>
</dbReference>
<keyword evidence="5" id="KW-1185">Reference proteome</keyword>
<keyword evidence="1" id="KW-0677">Repeat</keyword>
<dbReference type="OMA" id="HNAYDIN"/>
<organism evidence="4 5">
    <name type="scientific">Magallana gigas</name>
    <name type="common">Pacific oyster</name>
    <name type="synonym">Crassostrea gigas</name>
    <dbReference type="NCBI Taxonomy" id="29159"/>
    <lineage>
        <taxon>Eukaryota</taxon>
        <taxon>Metazoa</taxon>
        <taxon>Spiralia</taxon>
        <taxon>Lophotrochozoa</taxon>
        <taxon>Mollusca</taxon>
        <taxon>Bivalvia</taxon>
        <taxon>Autobranchia</taxon>
        <taxon>Pteriomorphia</taxon>
        <taxon>Ostreida</taxon>
        <taxon>Ostreoidea</taxon>
        <taxon>Ostreidae</taxon>
        <taxon>Magallana</taxon>
    </lineage>
</organism>
<evidence type="ECO:0000313" key="5">
    <source>
        <dbReference type="Proteomes" id="UP000005408"/>
    </source>
</evidence>
<evidence type="ECO:0000256" key="2">
    <source>
        <dbReference type="ARBA" id="ARBA00023043"/>
    </source>
</evidence>
<dbReference type="PANTHER" id="PTHR24171">
    <property type="entry name" value="ANKYRIN REPEAT DOMAIN-CONTAINING PROTEIN 39-RELATED"/>
    <property type="match status" value="1"/>
</dbReference>
<proteinExistence type="predicted"/>
<evidence type="ECO:0008006" key="6">
    <source>
        <dbReference type="Google" id="ProtNLM"/>
    </source>
</evidence>
<dbReference type="PROSITE" id="PS50088">
    <property type="entry name" value="ANK_REPEAT"/>
    <property type="match status" value="2"/>
</dbReference>
<dbReference type="Pfam" id="PF13606">
    <property type="entry name" value="Ank_3"/>
    <property type="match status" value="1"/>
</dbReference>
<feature type="repeat" description="ANK" evidence="3">
    <location>
        <begin position="97"/>
        <end position="129"/>
    </location>
</feature>
<sequence length="247" mass="27684">MLEELRRALHYHASTSSPKVTKESAMDEIRMMLRLFSSVYQGDLAEFKCLLKAGVDPNSTDCEGNSLMHIVIENGLYDMVEILLTHNAYDINQEDRNGQTPLMLAVILGEEEIIRFLVRAGADVNEINNAGKSALLIALEDGKFDIAEYLIKHGGDVNTVDHLGQSALFLTMNNNTDHKCIKLLKKLIKAGYSFEKDRFWLKDDGFGYSLCSCDKSVSKLLKKLDCSRASLDRSLSTHFPLEFTKVG</sequence>
<accession>A0A8W8KWM0</accession>
<dbReference type="SMART" id="SM00248">
    <property type="entry name" value="ANK"/>
    <property type="match status" value="5"/>
</dbReference>
<evidence type="ECO:0000313" key="4">
    <source>
        <dbReference type="EnsemblMetazoa" id="G24906.3:cds"/>
    </source>
</evidence>
<dbReference type="Gene3D" id="1.25.40.20">
    <property type="entry name" value="Ankyrin repeat-containing domain"/>
    <property type="match status" value="1"/>
</dbReference>
<feature type="repeat" description="ANK" evidence="3">
    <location>
        <begin position="130"/>
        <end position="162"/>
    </location>
</feature>
<dbReference type="Pfam" id="PF12796">
    <property type="entry name" value="Ank_2"/>
    <property type="match status" value="1"/>
</dbReference>
<dbReference type="OrthoDB" id="6112903at2759"/>
<dbReference type="InterPro" id="IPR036770">
    <property type="entry name" value="Ankyrin_rpt-contain_sf"/>
</dbReference>
<dbReference type="SUPFAM" id="SSF48403">
    <property type="entry name" value="Ankyrin repeat"/>
    <property type="match status" value="1"/>
</dbReference>
<name>A0A8W8KWM0_MAGGI</name>
<dbReference type="InterPro" id="IPR002110">
    <property type="entry name" value="Ankyrin_rpt"/>
</dbReference>
<keyword evidence="2 3" id="KW-0040">ANK repeat</keyword>
<dbReference type="EnsemblMetazoa" id="G24906.3">
    <property type="protein sequence ID" value="G24906.3:cds"/>
    <property type="gene ID" value="G24906"/>
</dbReference>
<reference evidence="4" key="1">
    <citation type="submission" date="2022-08" db="UniProtKB">
        <authorList>
            <consortium name="EnsemblMetazoa"/>
        </authorList>
    </citation>
    <scope>IDENTIFICATION</scope>
    <source>
        <strain evidence="4">05x7-T-G4-1.051#20</strain>
    </source>
</reference>
<dbReference type="AlphaFoldDB" id="A0A8W8KWM0"/>
<evidence type="ECO:0000256" key="3">
    <source>
        <dbReference type="PROSITE-ProRule" id="PRU00023"/>
    </source>
</evidence>
<evidence type="ECO:0000256" key="1">
    <source>
        <dbReference type="ARBA" id="ARBA00022737"/>
    </source>
</evidence>
<protein>
    <recommendedName>
        <fullName evidence="6">Ankyrin repeat protein</fullName>
    </recommendedName>
</protein>
<dbReference type="Proteomes" id="UP000005408">
    <property type="component" value="Unassembled WGS sequence"/>
</dbReference>
<dbReference type="PROSITE" id="PS50297">
    <property type="entry name" value="ANK_REP_REGION"/>
    <property type="match status" value="2"/>
</dbReference>